<dbReference type="Proteomes" id="UP000471120">
    <property type="component" value="Unassembled WGS sequence"/>
</dbReference>
<evidence type="ECO:0000313" key="3">
    <source>
        <dbReference type="Proteomes" id="UP000471120"/>
    </source>
</evidence>
<reference evidence="2 3" key="1">
    <citation type="submission" date="2018-07" db="EMBL/GenBank/DDBJ databases">
        <title>Genome sequence of Rhodococcus rhodnii ATCC 35071 from Rhodnius prolixus.</title>
        <authorList>
            <person name="Patel V."/>
            <person name="Vogel K.J."/>
        </authorList>
    </citation>
    <scope>NUCLEOTIDE SEQUENCE [LARGE SCALE GENOMIC DNA]</scope>
    <source>
        <strain evidence="2 3">ATCC 35071</strain>
    </source>
</reference>
<gene>
    <name evidence="2" type="ORF">DW322_18500</name>
</gene>
<accession>A0A6P2CGD9</accession>
<protein>
    <recommendedName>
        <fullName evidence="4">GAF domain-containing protein</fullName>
    </recommendedName>
</protein>
<dbReference type="SUPFAM" id="SSF55781">
    <property type="entry name" value="GAF domain-like"/>
    <property type="match status" value="1"/>
</dbReference>
<dbReference type="AlphaFoldDB" id="A0A6P2CGD9"/>
<organism evidence="2 3">
    <name type="scientific">Rhodococcus rhodnii</name>
    <dbReference type="NCBI Taxonomy" id="38312"/>
    <lineage>
        <taxon>Bacteria</taxon>
        <taxon>Bacillati</taxon>
        <taxon>Actinomycetota</taxon>
        <taxon>Actinomycetes</taxon>
        <taxon>Mycobacteriales</taxon>
        <taxon>Nocardiaceae</taxon>
        <taxon>Rhodococcus</taxon>
    </lineage>
</organism>
<dbReference type="EMBL" id="QRCM01000001">
    <property type="protein sequence ID" value="TXG91809.1"/>
    <property type="molecule type" value="Genomic_DNA"/>
</dbReference>
<name>A0A6P2CGD9_9NOCA</name>
<evidence type="ECO:0008006" key="4">
    <source>
        <dbReference type="Google" id="ProtNLM"/>
    </source>
</evidence>
<dbReference type="RefSeq" id="WP_010838581.1">
    <property type="nucleotide sequence ID" value="NZ_QRCM01000001.1"/>
</dbReference>
<feature type="region of interest" description="Disordered" evidence="1">
    <location>
        <begin position="23"/>
        <end position="50"/>
    </location>
</feature>
<comment type="caution">
    <text evidence="2">The sequence shown here is derived from an EMBL/GenBank/DDBJ whole genome shotgun (WGS) entry which is preliminary data.</text>
</comment>
<evidence type="ECO:0000313" key="2">
    <source>
        <dbReference type="EMBL" id="TXG91809.1"/>
    </source>
</evidence>
<evidence type="ECO:0000256" key="1">
    <source>
        <dbReference type="SAM" id="MobiDB-lite"/>
    </source>
</evidence>
<proteinExistence type="predicted"/>
<sequence length="361" mass="37521">MTTPTRRGPEEGDACLTVPLRAVGAGDAASTQATSTEDPLPEPDPLPQPDPFCERVARVAASTLGAPVAYVSIASERGDVLAGAVDREGSRPRHPAAIEGVVTVAEHELRTADGTVVGTLAVADRVERAWDDGDYLQLAELSELLVPQLDDGIAEAELTESAPSHDDMALLADAVLTLADHAETSNDPVLVRCGATAPRRLGSVLAAVPVRTSPRSDERVFDMRFAVGRALREAEFVTGRHVLARLAHGALMVHGDQFALERAVRHAVSSLLDHARSGPVSVGLEPDGAYARLSFACGNCTWSAAEVARIAADFDSAAGTACGPATLRVDARGVTAISPSLQVTTGGHGTSILVNRMLAGG</sequence>